<dbReference type="InterPro" id="IPR020845">
    <property type="entry name" value="AMP-binding_CS"/>
</dbReference>
<proteinExistence type="predicted"/>
<dbReference type="PROSITE" id="PS00455">
    <property type="entry name" value="AMP_BINDING"/>
    <property type="match status" value="1"/>
</dbReference>
<dbReference type="PANTHER" id="PTHR43272:SF32">
    <property type="entry name" value="AMP-DEPENDENT SYNTHETASE_LIGASE DOMAIN-CONTAINING PROTEIN"/>
    <property type="match status" value="1"/>
</dbReference>
<dbReference type="GO" id="GO:0004467">
    <property type="term" value="F:long-chain fatty acid-CoA ligase activity"/>
    <property type="evidence" value="ECO:0007669"/>
    <property type="project" value="UniProtKB-EC"/>
</dbReference>
<organism evidence="6 7">
    <name type="scientific">Pararhodobacter aggregans</name>
    <dbReference type="NCBI Taxonomy" id="404875"/>
    <lineage>
        <taxon>Bacteria</taxon>
        <taxon>Pseudomonadati</taxon>
        <taxon>Pseudomonadota</taxon>
        <taxon>Alphaproteobacteria</taxon>
        <taxon>Rhodobacterales</taxon>
        <taxon>Paracoccaceae</taxon>
        <taxon>Pararhodobacter</taxon>
    </lineage>
</organism>
<dbReference type="Gene3D" id="3.40.50.12780">
    <property type="entry name" value="N-terminal domain of ligase-like"/>
    <property type="match status" value="1"/>
</dbReference>
<evidence type="ECO:0000256" key="1">
    <source>
        <dbReference type="ARBA" id="ARBA00022598"/>
    </source>
</evidence>
<keyword evidence="1 6" id="KW-0436">Ligase</keyword>
<evidence type="ECO:0000256" key="2">
    <source>
        <dbReference type="ARBA" id="ARBA00022832"/>
    </source>
</evidence>
<accession>A0A2T7UUP3</accession>
<evidence type="ECO:0000256" key="4">
    <source>
        <dbReference type="ARBA" id="ARBA00024484"/>
    </source>
</evidence>
<dbReference type="Gene3D" id="3.30.300.30">
    <property type="match status" value="1"/>
</dbReference>
<evidence type="ECO:0000259" key="5">
    <source>
        <dbReference type="Pfam" id="PF00501"/>
    </source>
</evidence>
<dbReference type="EMBL" id="QDDR01000002">
    <property type="protein sequence ID" value="PVE48392.1"/>
    <property type="molecule type" value="Genomic_DNA"/>
</dbReference>
<name>A0A2T7UUP3_9RHOB</name>
<dbReference type="InterPro" id="IPR000873">
    <property type="entry name" value="AMP-dep_synth/lig_dom"/>
</dbReference>
<dbReference type="InterPro" id="IPR045851">
    <property type="entry name" value="AMP-bd_C_sf"/>
</dbReference>
<keyword evidence="7" id="KW-1185">Reference proteome</keyword>
<dbReference type="RefSeq" id="WP_107750721.1">
    <property type="nucleotide sequence ID" value="NZ_QBKF01000002.1"/>
</dbReference>
<gene>
    <name evidence="6" type="ORF">DDE23_04805</name>
</gene>
<sequence length="614" mass="67444">MNAMNAMMEHPLTFVGHATPAGVFRARAQEWAAMPALRHKRRGLWQSLTWAEYYAQARALGLALADLGVRRGEVVAVLAENRPEWVIADIGAQAMGIVGNGIYPTASPEQMRYILQDSETRVLIVENQEQLEKALAVRAECPALVRIVVIDPEGLRKLSDPDVLFWTDLLARGMDLARTRAAEFEAAIDAGRSADLAFLVYTSGTTGAPKGAMISNANAIFQMQKATEYLDAKPGDKSLSFLPLCHIAERMASVFNPLALGLIVHFPENAGTVQNDLREVAPHVVFAPPRFWEKMHSAVELFLRDATGPARWTYRTALKRGRAGVEARLTGAAPPRPGPLDALLNRLAFRNIKVFLGLQNCRSALTGAAPVPPELIRWFLSIGIELREAFGMTETAGFAASTPSGGIRLGWAGTAAGGTEIRIAEEGEIQIRGPNVFAGYWRQADKTAETILPDGWLRTGDCGEVSPDGYLAIRDRIKDIIITAGGKNITPTQIESQLKFSPFITDAVVIGEGRRFLTALVMIDLEHVSRYAQEQAIPYTDFASLTRAEGVVQLIRAEIEAVNPRLARVEQIKDFRIIDQLLTAEDEELTPTMKLKRKVIAQKYRPLIDGMYPS</sequence>
<protein>
    <submittedName>
        <fullName evidence="6">Long-chain fatty acid--CoA ligase</fullName>
    </submittedName>
</protein>
<dbReference type="Pfam" id="PF00501">
    <property type="entry name" value="AMP-binding"/>
    <property type="match status" value="1"/>
</dbReference>
<evidence type="ECO:0000313" key="6">
    <source>
        <dbReference type="EMBL" id="PVE48392.1"/>
    </source>
</evidence>
<dbReference type="OrthoDB" id="9803968at2"/>
<dbReference type="PANTHER" id="PTHR43272">
    <property type="entry name" value="LONG-CHAIN-FATTY-ACID--COA LIGASE"/>
    <property type="match status" value="1"/>
</dbReference>
<dbReference type="Proteomes" id="UP000244810">
    <property type="component" value="Unassembled WGS sequence"/>
</dbReference>
<dbReference type="InterPro" id="IPR042099">
    <property type="entry name" value="ANL_N_sf"/>
</dbReference>
<keyword evidence="2" id="KW-0276">Fatty acid metabolism</keyword>
<dbReference type="GO" id="GO:0016020">
    <property type="term" value="C:membrane"/>
    <property type="evidence" value="ECO:0007669"/>
    <property type="project" value="TreeGrafter"/>
</dbReference>
<dbReference type="SUPFAM" id="SSF56801">
    <property type="entry name" value="Acetyl-CoA synthetase-like"/>
    <property type="match status" value="1"/>
</dbReference>
<dbReference type="AlphaFoldDB" id="A0A2T7UUP3"/>
<comment type="catalytic activity">
    <reaction evidence="4">
        <text>a long-chain fatty acid + ATP + CoA = a long-chain fatty acyl-CoA + AMP + diphosphate</text>
        <dbReference type="Rhea" id="RHEA:15421"/>
        <dbReference type="ChEBI" id="CHEBI:30616"/>
        <dbReference type="ChEBI" id="CHEBI:33019"/>
        <dbReference type="ChEBI" id="CHEBI:57287"/>
        <dbReference type="ChEBI" id="CHEBI:57560"/>
        <dbReference type="ChEBI" id="CHEBI:83139"/>
        <dbReference type="ChEBI" id="CHEBI:456215"/>
        <dbReference type="EC" id="6.2.1.3"/>
    </reaction>
    <physiologicalReaction direction="left-to-right" evidence="4">
        <dbReference type="Rhea" id="RHEA:15422"/>
    </physiologicalReaction>
</comment>
<dbReference type="Pfam" id="PF23562">
    <property type="entry name" value="AMP-binding_C_3"/>
    <property type="match status" value="1"/>
</dbReference>
<comment type="caution">
    <text evidence="6">The sequence shown here is derived from an EMBL/GenBank/DDBJ whole genome shotgun (WGS) entry which is preliminary data.</text>
</comment>
<evidence type="ECO:0000313" key="7">
    <source>
        <dbReference type="Proteomes" id="UP000244810"/>
    </source>
</evidence>
<keyword evidence="3" id="KW-0443">Lipid metabolism</keyword>
<evidence type="ECO:0000256" key="3">
    <source>
        <dbReference type="ARBA" id="ARBA00023098"/>
    </source>
</evidence>
<reference evidence="6 7" key="1">
    <citation type="journal article" date="2011" name="Syst. Appl. Microbiol.">
        <title>Defluviimonas denitrificans gen. nov., sp. nov., and Pararhodobacter aggregans gen. nov., sp. nov., non-phototrophic Rhodobacteraceae from the biofilter of a marine aquaculture.</title>
        <authorList>
            <person name="Foesel B.U."/>
            <person name="Drake H.L."/>
            <person name="Schramm A."/>
        </authorList>
    </citation>
    <scope>NUCLEOTIDE SEQUENCE [LARGE SCALE GENOMIC DNA]</scope>
    <source>
        <strain evidence="6 7">D1-19</strain>
    </source>
</reference>
<feature type="domain" description="AMP-dependent synthetase/ligase" evidence="5">
    <location>
        <begin position="24"/>
        <end position="441"/>
    </location>
</feature>